<dbReference type="InterPro" id="IPR036615">
    <property type="entry name" value="Mur_ligase_C_dom_sf"/>
</dbReference>
<evidence type="ECO:0000256" key="8">
    <source>
        <dbReference type="ARBA" id="ARBA00023306"/>
    </source>
</evidence>
<proteinExistence type="inferred from homology"/>
<comment type="similarity">
    <text evidence="10">Belongs to the MurCDEF family. MurF subfamily.</text>
</comment>
<keyword evidence="6 10" id="KW-0133">Cell shape</keyword>
<dbReference type="InterPro" id="IPR004101">
    <property type="entry name" value="Mur_ligase_C"/>
</dbReference>
<dbReference type="Pfam" id="PF02875">
    <property type="entry name" value="Mur_ligase_C"/>
    <property type="match status" value="1"/>
</dbReference>
<dbReference type="InterPro" id="IPR013221">
    <property type="entry name" value="Mur_ligase_cen"/>
</dbReference>
<feature type="domain" description="Mur ligase central" evidence="13">
    <location>
        <begin position="97"/>
        <end position="274"/>
    </location>
</feature>
<dbReference type="PANTHER" id="PTHR43024">
    <property type="entry name" value="UDP-N-ACETYLMURAMOYL-TRIPEPTIDE--D-ALANYL-D-ALANINE LIGASE"/>
    <property type="match status" value="1"/>
</dbReference>
<dbReference type="SUPFAM" id="SSF53623">
    <property type="entry name" value="MurD-like peptide ligases, catalytic domain"/>
    <property type="match status" value="1"/>
</dbReference>
<dbReference type="InterPro" id="IPR035911">
    <property type="entry name" value="MurE/MurF_N"/>
</dbReference>
<dbReference type="SUPFAM" id="SSF53244">
    <property type="entry name" value="MurD-like peptide ligases, peptide-binding domain"/>
    <property type="match status" value="1"/>
</dbReference>
<dbReference type="InterPro" id="IPR051046">
    <property type="entry name" value="MurCDEF_CellWall_CoF430Synth"/>
</dbReference>
<dbReference type="GO" id="GO:0008360">
    <property type="term" value="P:regulation of cell shape"/>
    <property type="evidence" value="ECO:0007669"/>
    <property type="project" value="UniProtKB-KW"/>
</dbReference>
<reference evidence="14 15" key="1">
    <citation type="submission" date="2017-02" db="EMBL/GenBank/DDBJ databases">
        <authorList>
            <person name="Peterson S.W."/>
        </authorList>
    </citation>
    <scope>NUCLEOTIDE SEQUENCE [LARGE SCALE GENOMIC DNA]</scope>
    <source>
        <strain evidence="14 15">DSM 22323</strain>
    </source>
</reference>
<evidence type="ECO:0000256" key="10">
    <source>
        <dbReference type="HAMAP-Rule" id="MF_02019"/>
    </source>
</evidence>
<evidence type="ECO:0000256" key="5">
    <source>
        <dbReference type="ARBA" id="ARBA00022840"/>
    </source>
</evidence>
<dbReference type="RefSeq" id="WP_079665822.1">
    <property type="nucleotide sequence ID" value="NZ_FUYZ01000001.1"/>
</dbReference>
<dbReference type="GO" id="GO:0005737">
    <property type="term" value="C:cytoplasm"/>
    <property type="evidence" value="ECO:0007669"/>
    <property type="project" value="UniProtKB-SubCell"/>
</dbReference>
<keyword evidence="5 10" id="KW-0067">ATP-binding</keyword>
<comment type="catalytic activity">
    <reaction evidence="10 11">
        <text>D-alanyl-D-alanine + UDP-N-acetyl-alpha-D-muramoyl-L-alanyl-gamma-D-glutamyl-meso-2,6-diaminopimelate + ATP = UDP-N-acetyl-alpha-D-muramoyl-L-alanyl-gamma-D-glutamyl-meso-2,6-diaminopimeloyl-D-alanyl-D-alanine + ADP + phosphate + H(+)</text>
        <dbReference type="Rhea" id="RHEA:28374"/>
        <dbReference type="ChEBI" id="CHEBI:15378"/>
        <dbReference type="ChEBI" id="CHEBI:30616"/>
        <dbReference type="ChEBI" id="CHEBI:43474"/>
        <dbReference type="ChEBI" id="CHEBI:57822"/>
        <dbReference type="ChEBI" id="CHEBI:61386"/>
        <dbReference type="ChEBI" id="CHEBI:83905"/>
        <dbReference type="ChEBI" id="CHEBI:456216"/>
        <dbReference type="EC" id="6.3.2.10"/>
    </reaction>
</comment>
<evidence type="ECO:0000256" key="2">
    <source>
        <dbReference type="ARBA" id="ARBA00022598"/>
    </source>
</evidence>
<dbReference type="GO" id="GO:0051301">
    <property type="term" value="P:cell division"/>
    <property type="evidence" value="ECO:0007669"/>
    <property type="project" value="UniProtKB-KW"/>
</dbReference>
<dbReference type="PANTHER" id="PTHR43024:SF1">
    <property type="entry name" value="UDP-N-ACETYLMURAMOYL-TRIPEPTIDE--D-ALANYL-D-ALANINE LIGASE"/>
    <property type="match status" value="1"/>
</dbReference>
<dbReference type="OrthoDB" id="9801978at2"/>
<evidence type="ECO:0000256" key="6">
    <source>
        <dbReference type="ARBA" id="ARBA00022960"/>
    </source>
</evidence>
<dbReference type="SUPFAM" id="SSF63418">
    <property type="entry name" value="MurE/MurF N-terminal domain"/>
    <property type="match status" value="1"/>
</dbReference>
<evidence type="ECO:0000256" key="1">
    <source>
        <dbReference type="ARBA" id="ARBA00022490"/>
    </source>
</evidence>
<dbReference type="Proteomes" id="UP000191112">
    <property type="component" value="Unassembled WGS sequence"/>
</dbReference>
<evidence type="ECO:0000259" key="13">
    <source>
        <dbReference type="Pfam" id="PF08245"/>
    </source>
</evidence>
<evidence type="ECO:0000256" key="3">
    <source>
        <dbReference type="ARBA" id="ARBA00022618"/>
    </source>
</evidence>
<gene>
    <name evidence="10" type="primary">murF</name>
    <name evidence="14" type="ORF">SAMN05660477_00557</name>
</gene>
<accession>A0A1T5D369</accession>
<keyword evidence="15" id="KW-1185">Reference proteome</keyword>
<dbReference type="GO" id="GO:0005524">
    <property type="term" value="F:ATP binding"/>
    <property type="evidence" value="ECO:0007669"/>
    <property type="project" value="UniProtKB-UniRule"/>
</dbReference>
<evidence type="ECO:0000256" key="4">
    <source>
        <dbReference type="ARBA" id="ARBA00022741"/>
    </source>
</evidence>
<evidence type="ECO:0000256" key="9">
    <source>
        <dbReference type="ARBA" id="ARBA00023316"/>
    </source>
</evidence>
<dbReference type="STRING" id="619805.SAMN05660477_00557"/>
<dbReference type="UniPathway" id="UPA00219"/>
<dbReference type="InterPro" id="IPR005863">
    <property type="entry name" value="UDP-N-AcMur_synth"/>
</dbReference>
<dbReference type="EC" id="6.3.2.10" evidence="10 11"/>
<dbReference type="NCBIfam" id="TIGR01143">
    <property type="entry name" value="murF"/>
    <property type="match status" value="1"/>
</dbReference>
<dbReference type="AlphaFoldDB" id="A0A1T5D369"/>
<feature type="domain" description="Mur ligase C-terminal" evidence="12">
    <location>
        <begin position="299"/>
        <end position="378"/>
    </location>
</feature>
<dbReference type="Gene3D" id="3.40.1390.10">
    <property type="entry name" value="MurE/MurF, N-terminal domain"/>
    <property type="match status" value="1"/>
</dbReference>
<keyword evidence="9 10" id="KW-0961">Cell wall biogenesis/degradation</keyword>
<organism evidence="14 15">
    <name type="scientific">Soonwooa buanensis</name>
    <dbReference type="NCBI Taxonomy" id="619805"/>
    <lineage>
        <taxon>Bacteria</taxon>
        <taxon>Pseudomonadati</taxon>
        <taxon>Bacteroidota</taxon>
        <taxon>Flavobacteriia</taxon>
        <taxon>Flavobacteriales</taxon>
        <taxon>Weeksellaceae</taxon>
        <taxon>Chryseobacterium group</taxon>
        <taxon>Soonwooa</taxon>
    </lineage>
</organism>
<dbReference type="EMBL" id="FUYZ01000001">
    <property type="protein sequence ID" value="SKB66057.1"/>
    <property type="molecule type" value="Genomic_DNA"/>
</dbReference>
<dbReference type="Pfam" id="PF08245">
    <property type="entry name" value="Mur_ligase_M"/>
    <property type="match status" value="1"/>
</dbReference>
<evidence type="ECO:0000256" key="11">
    <source>
        <dbReference type="RuleBase" id="RU004136"/>
    </source>
</evidence>
<keyword evidence="8 10" id="KW-0131">Cell cycle</keyword>
<comment type="pathway">
    <text evidence="10 11">Cell wall biogenesis; peptidoglycan biosynthesis.</text>
</comment>
<feature type="binding site" evidence="10">
    <location>
        <begin position="98"/>
        <end position="104"/>
    </location>
    <ligand>
        <name>ATP</name>
        <dbReference type="ChEBI" id="CHEBI:30616"/>
    </ligand>
</feature>
<evidence type="ECO:0000256" key="7">
    <source>
        <dbReference type="ARBA" id="ARBA00022984"/>
    </source>
</evidence>
<evidence type="ECO:0000313" key="14">
    <source>
        <dbReference type="EMBL" id="SKB66057.1"/>
    </source>
</evidence>
<dbReference type="GO" id="GO:0008766">
    <property type="term" value="F:UDP-N-acetylmuramoylalanyl-D-glutamyl-2,6-diaminopimelate-D-alanyl-D-alanine ligase activity"/>
    <property type="evidence" value="ECO:0007669"/>
    <property type="project" value="RHEA"/>
</dbReference>
<dbReference type="HAMAP" id="MF_02019">
    <property type="entry name" value="MurF"/>
    <property type="match status" value="1"/>
</dbReference>
<dbReference type="GO" id="GO:0047480">
    <property type="term" value="F:UDP-N-acetylmuramoyl-tripeptide-D-alanyl-D-alanine ligase activity"/>
    <property type="evidence" value="ECO:0007669"/>
    <property type="project" value="UniProtKB-UniRule"/>
</dbReference>
<evidence type="ECO:0000259" key="12">
    <source>
        <dbReference type="Pfam" id="PF02875"/>
    </source>
</evidence>
<name>A0A1T5D369_9FLAO</name>
<keyword evidence="4 10" id="KW-0547">Nucleotide-binding</keyword>
<sequence>MNIESFYKLYTEANNCIIDSRKLQPNDIFFAFSGENYNAAEKAEEVIANGALAVVVEDAKYNNPGRNIFYVDSTLEFLQDLAIYHRNQLNIPIIGLTGSNGKTTTKEMISTVLSKKFKLQYTFGNLNNHIGVPLTILSIKSEHELAVVEMGANHQKEIEALCKIAQPTIGYITNFGKAHLEGFGGFEGVIKGKSELYDYLKSNDKTILVNEADTIQLEKTTDYVNKISFGKPTSDYVFEVFAKDHFVGLIYQSEKLLSNLTGNYNFTNLSAAVSLGLHFNIPFNDIKEAIESYFPSNMRSQVQKKDDKTLVLDTYNANPSSMSASLDNFNEFEGSKTIIIGDMLELGTESELEHQLIYDKAKALSFDKIITVGKEFKKVNTTDFAFENTSELIEFLKLNPITTDNILLKASRGIALEKAIDLL</sequence>
<evidence type="ECO:0000313" key="15">
    <source>
        <dbReference type="Proteomes" id="UP000191112"/>
    </source>
</evidence>
<dbReference type="Gene3D" id="3.40.1190.10">
    <property type="entry name" value="Mur-like, catalytic domain"/>
    <property type="match status" value="1"/>
</dbReference>
<keyword evidence="1 10" id="KW-0963">Cytoplasm</keyword>
<dbReference type="InterPro" id="IPR036565">
    <property type="entry name" value="Mur-like_cat_sf"/>
</dbReference>
<dbReference type="GO" id="GO:0071555">
    <property type="term" value="P:cell wall organization"/>
    <property type="evidence" value="ECO:0007669"/>
    <property type="project" value="UniProtKB-KW"/>
</dbReference>
<dbReference type="GO" id="GO:0009252">
    <property type="term" value="P:peptidoglycan biosynthetic process"/>
    <property type="evidence" value="ECO:0007669"/>
    <property type="project" value="UniProtKB-UniRule"/>
</dbReference>
<dbReference type="Gene3D" id="3.90.190.20">
    <property type="entry name" value="Mur ligase, C-terminal domain"/>
    <property type="match status" value="1"/>
</dbReference>
<keyword evidence="3 10" id="KW-0132">Cell division</keyword>
<keyword evidence="2 10" id="KW-0436">Ligase</keyword>
<protein>
    <recommendedName>
        <fullName evidence="10 11">UDP-N-acetylmuramoyl-tripeptide--D-alanyl-D-alanine ligase</fullName>
        <ecNumber evidence="10 11">6.3.2.10</ecNumber>
    </recommendedName>
    <alternativeName>
        <fullName evidence="10">D-alanyl-D-alanine-adding enzyme</fullName>
    </alternativeName>
</protein>
<comment type="subcellular location">
    <subcellularLocation>
        <location evidence="10 11">Cytoplasm</location>
    </subcellularLocation>
</comment>
<comment type="function">
    <text evidence="10 11">Involved in cell wall formation. Catalyzes the final step in the synthesis of UDP-N-acetylmuramoyl-pentapeptide, the precursor of murein.</text>
</comment>
<keyword evidence="7 10" id="KW-0573">Peptidoglycan synthesis</keyword>